<comment type="caution">
    <text evidence="1">The sequence shown here is derived from an EMBL/GenBank/DDBJ whole genome shotgun (WGS) entry which is preliminary data.</text>
</comment>
<proteinExistence type="predicted"/>
<evidence type="ECO:0000313" key="1">
    <source>
        <dbReference type="EMBL" id="KAK4728156.1"/>
    </source>
</evidence>
<protein>
    <submittedName>
        <fullName evidence="1">Uncharacterized protein</fullName>
    </submittedName>
</protein>
<accession>A0AAV9LQY8</accession>
<keyword evidence="2" id="KW-1185">Reference proteome</keyword>
<organism evidence="1 2">
    <name type="scientific">Solanum pinnatisectum</name>
    <name type="common">tansyleaf nightshade</name>
    <dbReference type="NCBI Taxonomy" id="50273"/>
    <lineage>
        <taxon>Eukaryota</taxon>
        <taxon>Viridiplantae</taxon>
        <taxon>Streptophyta</taxon>
        <taxon>Embryophyta</taxon>
        <taxon>Tracheophyta</taxon>
        <taxon>Spermatophyta</taxon>
        <taxon>Magnoliopsida</taxon>
        <taxon>eudicotyledons</taxon>
        <taxon>Gunneridae</taxon>
        <taxon>Pentapetalae</taxon>
        <taxon>asterids</taxon>
        <taxon>lamiids</taxon>
        <taxon>Solanales</taxon>
        <taxon>Solanaceae</taxon>
        <taxon>Solanoideae</taxon>
        <taxon>Solaneae</taxon>
        <taxon>Solanum</taxon>
    </lineage>
</organism>
<sequence length="56" mass="6337">MIDSGLAPSKVTFINLLTACSHPGLVDQGFWYYNHICLMSLEFNVPQSIMSAWLIY</sequence>
<dbReference type="Proteomes" id="UP001311915">
    <property type="component" value="Unassembled WGS sequence"/>
</dbReference>
<evidence type="ECO:0000313" key="2">
    <source>
        <dbReference type="Proteomes" id="UP001311915"/>
    </source>
</evidence>
<gene>
    <name evidence="1" type="ORF">R3W88_021144</name>
</gene>
<name>A0AAV9LQY8_9SOLN</name>
<dbReference type="AlphaFoldDB" id="A0AAV9LQY8"/>
<dbReference type="EMBL" id="JAWPEI010000004">
    <property type="protein sequence ID" value="KAK4728156.1"/>
    <property type="molecule type" value="Genomic_DNA"/>
</dbReference>
<reference evidence="1 2" key="1">
    <citation type="submission" date="2023-10" db="EMBL/GenBank/DDBJ databases">
        <title>Genome-Wide Identification Analysis in wild type Solanum Pinnatisectum Reveals Some Genes Defensing Phytophthora Infestans.</title>
        <authorList>
            <person name="Sun C."/>
        </authorList>
    </citation>
    <scope>NUCLEOTIDE SEQUENCE [LARGE SCALE GENOMIC DNA]</scope>
    <source>
        <strain evidence="1">LQN</strain>
        <tissue evidence="1">Leaf</tissue>
    </source>
</reference>